<evidence type="ECO:0000313" key="1">
    <source>
        <dbReference type="EMBL" id="CAG8457787.1"/>
    </source>
</evidence>
<accession>A0ACA9K800</accession>
<gene>
    <name evidence="1" type="ORF">SCALOS_LOCUS1478</name>
</gene>
<keyword evidence="2" id="KW-1185">Reference proteome</keyword>
<organism evidence="1 2">
    <name type="scientific">Scutellospora calospora</name>
    <dbReference type="NCBI Taxonomy" id="85575"/>
    <lineage>
        <taxon>Eukaryota</taxon>
        <taxon>Fungi</taxon>
        <taxon>Fungi incertae sedis</taxon>
        <taxon>Mucoromycota</taxon>
        <taxon>Glomeromycotina</taxon>
        <taxon>Glomeromycetes</taxon>
        <taxon>Diversisporales</taxon>
        <taxon>Gigasporaceae</taxon>
        <taxon>Scutellospora</taxon>
    </lineage>
</organism>
<sequence length="142" mass="15837">MTFQQRIKSSTTTSINHIHSVGIINCDSLNISSNYSNTVSTITSRKRRNTLHILIHATIQLLSPPLTSPTAISSPNLVKQEHCSSPSSILSNDESSYVSFPEFETYDYNDVNDLSINNAMVQMEQFDEMFVNGVKVPSTHLD</sequence>
<name>A0ACA9K800_9GLOM</name>
<evidence type="ECO:0000313" key="2">
    <source>
        <dbReference type="Proteomes" id="UP000789860"/>
    </source>
</evidence>
<reference evidence="1" key="1">
    <citation type="submission" date="2021-06" db="EMBL/GenBank/DDBJ databases">
        <authorList>
            <person name="Kallberg Y."/>
            <person name="Tangrot J."/>
            <person name="Rosling A."/>
        </authorList>
    </citation>
    <scope>NUCLEOTIDE SEQUENCE</scope>
    <source>
        <strain evidence="1">AU212A</strain>
    </source>
</reference>
<dbReference type="EMBL" id="CAJVPM010001027">
    <property type="protein sequence ID" value="CAG8457787.1"/>
    <property type="molecule type" value="Genomic_DNA"/>
</dbReference>
<protein>
    <submittedName>
        <fullName evidence="1">9229_t:CDS:1</fullName>
    </submittedName>
</protein>
<dbReference type="Proteomes" id="UP000789860">
    <property type="component" value="Unassembled WGS sequence"/>
</dbReference>
<proteinExistence type="predicted"/>
<comment type="caution">
    <text evidence="1">The sequence shown here is derived from an EMBL/GenBank/DDBJ whole genome shotgun (WGS) entry which is preliminary data.</text>
</comment>